<evidence type="ECO:0000313" key="2">
    <source>
        <dbReference type="Proteomes" id="UP001062846"/>
    </source>
</evidence>
<dbReference type="Proteomes" id="UP001062846">
    <property type="component" value="Chromosome 2"/>
</dbReference>
<gene>
    <name evidence="1" type="ORF">RHMOL_Rhmol02G0051800</name>
</gene>
<keyword evidence="2" id="KW-1185">Reference proteome</keyword>
<proteinExistence type="predicted"/>
<accession>A0ACC0PN34</accession>
<evidence type="ECO:0000313" key="1">
    <source>
        <dbReference type="EMBL" id="KAI8566581.1"/>
    </source>
</evidence>
<comment type="caution">
    <text evidence="1">The sequence shown here is derived from an EMBL/GenBank/DDBJ whole genome shotgun (WGS) entry which is preliminary data.</text>
</comment>
<organism evidence="1 2">
    <name type="scientific">Rhododendron molle</name>
    <name type="common">Chinese azalea</name>
    <name type="synonym">Azalea mollis</name>
    <dbReference type="NCBI Taxonomy" id="49168"/>
    <lineage>
        <taxon>Eukaryota</taxon>
        <taxon>Viridiplantae</taxon>
        <taxon>Streptophyta</taxon>
        <taxon>Embryophyta</taxon>
        <taxon>Tracheophyta</taxon>
        <taxon>Spermatophyta</taxon>
        <taxon>Magnoliopsida</taxon>
        <taxon>eudicotyledons</taxon>
        <taxon>Gunneridae</taxon>
        <taxon>Pentapetalae</taxon>
        <taxon>asterids</taxon>
        <taxon>Ericales</taxon>
        <taxon>Ericaceae</taxon>
        <taxon>Ericoideae</taxon>
        <taxon>Rhodoreae</taxon>
        <taxon>Rhododendron</taxon>
    </lineage>
</organism>
<sequence>MEDRKLFVKIASFDQNDKGRNVRLNKGPSKVVTGLESFRKDPGLIGNSNIPIAESSKSGELVGGNFSYAQMLKGNNQGGLESGVKSVSLKLKPTGNDWLFSSVVAKLHSFIRGMPLNVWNLDSFRKIGEKWGAFMKVDDSTLHCLSFTNGRVLVATEIMSTIDDSIQFDIDGFLYKVKVREEPLAFGVEARSRSCQNTSVDKEVSDVSKSDACFSNCERSPMESQVSETKGSFFDVELNVVQESGTHGENSLASGEADSRLIGADSSPKVVKSVVGDPSNLVLEDGEIAVENISPLLIHDPVSDVEVYDNGFWNLSKVGFLNQADVEMVELNPTQVKSIDGIQLVVDLNPAEKTKEMGKRNWKHKSTEKMLGIPNSKKKVERKKKKCVVFRSAIAAAALSAFSRDTNRLHLDDAKATRSIEKILGEDYLDVDEEALSKFMLDH</sequence>
<name>A0ACC0PN34_RHOML</name>
<protein>
    <submittedName>
        <fullName evidence="1">Uncharacterized protein</fullName>
    </submittedName>
</protein>
<reference evidence="1" key="1">
    <citation type="submission" date="2022-02" db="EMBL/GenBank/DDBJ databases">
        <title>Plant Genome Project.</title>
        <authorList>
            <person name="Zhang R.-G."/>
        </authorList>
    </citation>
    <scope>NUCLEOTIDE SEQUENCE</scope>
    <source>
        <strain evidence="1">AT1</strain>
    </source>
</reference>
<dbReference type="EMBL" id="CM046389">
    <property type="protein sequence ID" value="KAI8566581.1"/>
    <property type="molecule type" value="Genomic_DNA"/>
</dbReference>